<dbReference type="GO" id="GO:0003677">
    <property type="term" value="F:DNA binding"/>
    <property type="evidence" value="ECO:0007669"/>
    <property type="project" value="InterPro"/>
</dbReference>
<gene>
    <name evidence="6" type="ORF">FTUN_7274</name>
</gene>
<name>A0A6M5Z0E0_9BACT</name>
<evidence type="ECO:0000256" key="2">
    <source>
        <dbReference type="ARBA" id="ARBA00022737"/>
    </source>
</evidence>
<keyword evidence="4" id="KW-1133">Transmembrane helix</keyword>
<evidence type="ECO:0000256" key="3">
    <source>
        <dbReference type="PROSITE-ProRule" id="PRU00221"/>
    </source>
</evidence>
<dbReference type="EMBL" id="CP053452">
    <property type="protein sequence ID" value="QJW99655.1"/>
    <property type="molecule type" value="Genomic_DNA"/>
</dbReference>
<organism evidence="6 7">
    <name type="scientific">Frigoriglobus tundricola</name>
    <dbReference type="NCBI Taxonomy" id="2774151"/>
    <lineage>
        <taxon>Bacteria</taxon>
        <taxon>Pseudomonadati</taxon>
        <taxon>Planctomycetota</taxon>
        <taxon>Planctomycetia</taxon>
        <taxon>Gemmatales</taxon>
        <taxon>Gemmataceae</taxon>
        <taxon>Frigoriglobus</taxon>
    </lineage>
</organism>
<dbReference type="CDD" id="cd00200">
    <property type="entry name" value="WD40"/>
    <property type="match status" value="1"/>
</dbReference>
<feature type="repeat" description="WD" evidence="3">
    <location>
        <begin position="422"/>
        <end position="453"/>
    </location>
</feature>
<dbReference type="Proteomes" id="UP000503447">
    <property type="component" value="Chromosome"/>
</dbReference>
<evidence type="ECO:0000313" key="6">
    <source>
        <dbReference type="EMBL" id="QJW99655.1"/>
    </source>
</evidence>
<dbReference type="InterPro" id="IPR013324">
    <property type="entry name" value="RNA_pol_sigma_r3/r4-like"/>
</dbReference>
<dbReference type="GO" id="GO:0005829">
    <property type="term" value="C:cytosol"/>
    <property type="evidence" value="ECO:0007669"/>
    <property type="project" value="UniProtKB-ARBA"/>
</dbReference>
<evidence type="ECO:0000313" key="7">
    <source>
        <dbReference type="Proteomes" id="UP000503447"/>
    </source>
</evidence>
<proteinExistence type="predicted"/>
<keyword evidence="7" id="KW-1185">Reference proteome</keyword>
<feature type="repeat" description="WD" evidence="3">
    <location>
        <begin position="771"/>
        <end position="812"/>
    </location>
</feature>
<dbReference type="SUPFAM" id="SSF101908">
    <property type="entry name" value="Putative isomerase YbhE"/>
    <property type="match status" value="1"/>
</dbReference>
<feature type="domain" description="RNA polymerase sigma factor 70 region 4 type 2" evidence="5">
    <location>
        <begin position="15"/>
        <end position="67"/>
    </location>
</feature>
<dbReference type="PANTHER" id="PTHR19848">
    <property type="entry name" value="WD40 REPEAT PROTEIN"/>
    <property type="match status" value="1"/>
</dbReference>
<dbReference type="KEGG" id="ftj:FTUN_7274"/>
<dbReference type="PANTHER" id="PTHR19848:SF8">
    <property type="entry name" value="F-BOX AND WD REPEAT DOMAIN CONTAINING 7"/>
    <property type="match status" value="1"/>
</dbReference>
<dbReference type="AlphaFoldDB" id="A0A6M5Z0E0"/>
<dbReference type="PROSITE" id="PS50294">
    <property type="entry name" value="WD_REPEATS_REGION"/>
    <property type="match status" value="2"/>
</dbReference>
<dbReference type="PROSITE" id="PS50082">
    <property type="entry name" value="WD_REPEATS_2"/>
    <property type="match status" value="3"/>
</dbReference>
<feature type="repeat" description="WD" evidence="3">
    <location>
        <begin position="539"/>
        <end position="580"/>
    </location>
</feature>
<dbReference type="InterPro" id="IPR036388">
    <property type="entry name" value="WH-like_DNA-bd_sf"/>
</dbReference>
<evidence type="ECO:0000259" key="5">
    <source>
        <dbReference type="Pfam" id="PF08281"/>
    </source>
</evidence>
<keyword evidence="2" id="KW-0677">Repeat</keyword>
<dbReference type="Gene3D" id="2.130.10.10">
    <property type="entry name" value="YVTN repeat-like/Quinoprotein amine dehydrogenase"/>
    <property type="match status" value="3"/>
</dbReference>
<dbReference type="SUPFAM" id="SSF50998">
    <property type="entry name" value="Quinoprotein alcohol dehydrogenase-like"/>
    <property type="match status" value="1"/>
</dbReference>
<dbReference type="SUPFAM" id="SSF63829">
    <property type="entry name" value="Calcium-dependent phosphotriesterase"/>
    <property type="match status" value="1"/>
</dbReference>
<keyword evidence="4" id="KW-0812">Transmembrane</keyword>
<sequence>MPPAADERTWNEVREILDAEIAALPERYRLPLVLCYLQDATHDEAARQIGCPVGVLRGRLDRGRERLRRRLARYGLPLAAPILVVGVPSPVPAALAARTVLVAMTRAETAPSALVAFGRLALRWRAVSVAPVVALVAFAIGAAIQPNDAPPASAPLPHAPGAVTAAPEPAVDALGDPLPPGAIARLGSARFHHGDNVQRVIVGADGKLVASEAWGYKMWAADTGKAVPLWGGLKKRVLEGDWVVLVPAGEGLAAVVQEQTGTRLVDPTTGARLRTLPPIKPFPLTPGIAPNGKTLVAVHQVRAPGDNRSTLRVWDAGTEQWTDLDRAPGNPHQNAFYFSADSKTLAYHMLDGAVDVWDLSAGKCVLRLPATRPQALEPVALSADGGLLARHAAAKLQVWNVKTGKELPAMADPPELFGYGELAFSPDSKVLVGTKDQFTIRLWDVVAGKKLRDISSHSSMLRSVVLSSDGKRLYAADGNGVCVWDPATGKPLDDTGGHRYTIAAAAWSPDGKQLVSGGGYTDNIARVWDPNTGRKMSELVGHKSGVESVAYSPDGAVLATGSQDGTARLWDPTTGKELHSFAARDGMVYALAFTPDGRFLVTGGRKALHVWDVAERKEARSLPTTGLLVTQITFLRGNRSVLVLDNKSGARLIDFATGREDVQPMAGAEGRAAIPVWSGNGHLANVDMDGTTHVIDASTGREILAFSGPARDPDQPHYRGIMGLTVAPDGRTVALAHRRSVVRAHEIATAVDRLGEVRVYEVASGTERLRFAGHVDDVMGVRFSPDGTRLCSFAADRSLLIWDVTGARLAPAPAPSGADAAWADLMSADAGKGFAAIRSLVADPPTALLLVSAGVKPAPAADPKVVAELIAKLGSDGFAEREGASKELAALAPTAIKQLRDAAGKSDSPEVRKRLTELVLGASGPKLSGDRLRAARAVEILERIGTSEAQKVLAGLAAGAPGAMLTEDAVAALARVKRKK</sequence>
<evidence type="ECO:0000256" key="1">
    <source>
        <dbReference type="ARBA" id="ARBA00022574"/>
    </source>
</evidence>
<dbReference type="InterPro" id="IPR011047">
    <property type="entry name" value="Quinoprotein_ADH-like_sf"/>
</dbReference>
<dbReference type="GO" id="GO:0016987">
    <property type="term" value="F:sigma factor activity"/>
    <property type="evidence" value="ECO:0007669"/>
    <property type="project" value="InterPro"/>
</dbReference>
<dbReference type="RefSeq" id="WP_171474582.1">
    <property type="nucleotide sequence ID" value="NZ_CP053452.2"/>
</dbReference>
<keyword evidence="1 3" id="KW-0853">WD repeat</keyword>
<feature type="transmembrane region" description="Helical" evidence="4">
    <location>
        <begin position="71"/>
        <end position="89"/>
    </location>
</feature>
<dbReference type="Gene3D" id="1.10.10.10">
    <property type="entry name" value="Winged helix-like DNA-binding domain superfamily/Winged helix DNA-binding domain"/>
    <property type="match status" value="1"/>
</dbReference>
<dbReference type="SMART" id="SM00320">
    <property type="entry name" value="WD40"/>
    <property type="match status" value="6"/>
</dbReference>
<reference evidence="7" key="1">
    <citation type="submission" date="2020-05" db="EMBL/GenBank/DDBJ databases">
        <title>Frigoriglobus tundricola gen. nov., sp. nov., a psychrotolerant cellulolytic planctomycete of the family Gemmataceae with two divergent copies of 16S rRNA gene.</title>
        <authorList>
            <person name="Kulichevskaya I.S."/>
            <person name="Ivanova A.A."/>
            <person name="Naumoff D.G."/>
            <person name="Beletsky A.V."/>
            <person name="Rijpstra W.I.C."/>
            <person name="Sinninghe Damste J.S."/>
            <person name="Mardanov A.V."/>
            <person name="Ravin N.V."/>
            <person name="Dedysh S.N."/>
        </authorList>
    </citation>
    <scope>NUCLEOTIDE SEQUENCE [LARGE SCALE GENOMIC DNA]</scope>
    <source>
        <strain evidence="7">PL17</strain>
    </source>
</reference>
<dbReference type="SUPFAM" id="SSF88659">
    <property type="entry name" value="Sigma3 and sigma4 domains of RNA polymerase sigma factors"/>
    <property type="match status" value="1"/>
</dbReference>
<dbReference type="InterPro" id="IPR001680">
    <property type="entry name" value="WD40_rpt"/>
</dbReference>
<accession>A0A6M5Z0E0</accession>
<protein>
    <recommendedName>
        <fullName evidence="5">RNA polymerase sigma factor 70 region 4 type 2 domain-containing protein</fullName>
    </recommendedName>
</protein>
<dbReference type="Pfam" id="PF08281">
    <property type="entry name" value="Sigma70_r4_2"/>
    <property type="match status" value="1"/>
</dbReference>
<dbReference type="InterPro" id="IPR013249">
    <property type="entry name" value="RNA_pol_sigma70_r4_t2"/>
</dbReference>
<evidence type="ECO:0000256" key="4">
    <source>
        <dbReference type="SAM" id="Phobius"/>
    </source>
</evidence>
<keyword evidence="4" id="KW-0472">Membrane</keyword>
<dbReference type="GO" id="GO:0006352">
    <property type="term" value="P:DNA-templated transcription initiation"/>
    <property type="evidence" value="ECO:0007669"/>
    <property type="project" value="InterPro"/>
</dbReference>
<dbReference type="InterPro" id="IPR015943">
    <property type="entry name" value="WD40/YVTN_repeat-like_dom_sf"/>
</dbReference>
<dbReference type="Pfam" id="PF00400">
    <property type="entry name" value="WD40"/>
    <property type="match status" value="5"/>
</dbReference>